<reference evidence="2 3" key="1">
    <citation type="journal article" date="2018" name="Evol. Lett.">
        <title>Horizontal gene cluster transfer increased hallucinogenic mushroom diversity.</title>
        <authorList>
            <person name="Reynolds H.T."/>
            <person name="Vijayakumar V."/>
            <person name="Gluck-Thaler E."/>
            <person name="Korotkin H.B."/>
            <person name="Matheny P.B."/>
            <person name="Slot J.C."/>
        </authorList>
    </citation>
    <scope>NUCLEOTIDE SEQUENCE [LARGE SCALE GENOMIC DNA]</scope>
    <source>
        <strain evidence="2 3">SRW20</strain>
    </source>
</reference>
<feature type="region of interest" description="Disordered" evidence="1">
    <location>
        <begin position="90"/>
        <end position="114"/>
    </location>
</feature>
<feature type="region of interest" description="Disordered" evidence="1">
    <location>
        <begin position="363"/>
        <end position="400"/>
    </location>
</feature>
<feature type="compositionally biased region" description="Basic and acidic residues" evidence="1">
    <location>
        <begin position="369"/>
        <end position="379"/>
    </location>
</feature>
<feature type="compositionally biased region" description="Low complexity" evidence="1">
    <location>
        <begin position="384"/>
        <end position="400"/>
    </location>
</feature>
<gene>
    <name evidence="2" type="ORF">CVT26_010549</name>
</gene>
<feature type="compositionally biased region" description="Acidic residues" evidence="1">
    <location>
        <begin position="196"/>
        <end position="218"/>
    </location>
</feature>
<dbReference type="EMBL" id="NHYE01005496">
    <property type="protein sequence ID" value="PPQ71581.1"/>
    <property type="molecule type" value="Genomic_DNA"/>
</dbReference>
<keyword evidence="3" id="KW-1185">Reference proteome</keyword>
<sequence>MSADVQMAPPVLDPVTPAATNSVNPAQQAVQQHLFTFPPFPEPPPGLTIMPFKDFKEHGIAVQPGPGDVEVDALGIPTIPLKVRHATDVCKTNTKRKHQAEQAKARKRGGGAKSVPWYEDWEQSEAARFATGVNPHSPRFERIQAAATDFANGRKWPVHYASETGPKFIFEKFLRYIGIPDGTILREGTKKSKKEEEEEEMSDDDDDDEMDDEEENEEGGAPGVQVDDMTGIIMDKEIPGRMKMTANEEKLLTFFHDPEKSIRIFLSSYARQMGFIWSDPNLDCMARIMEFFVSFLLRSKVLPENERSLRKSLEVINVAKKELPNTSAIAKAFPDVFSRACGACWGWKAEGYQVITLDESTTADAPGSKVEDAVEEQKQPETTSGWGSSSGWGAPAGDSPWNVGVSDGSGWGGWGGSVIPESIPEPSPWDGIKQDSLMSLLGPTVLPLTHTTGIVEKSMRRIKAILPLPTNPPRPPPQPEGFYEPDAAAVESDFDRAFVKVVLEPMPIDWDGGEVLAYSKPEILGTSKAPATAADGATTTAPKPHDPLTDEIQLLIEPKPETIELLSVGMGLGGTWVQIVREGEPAKKKKKGKSKNKTPPSYWYLDTLGVVIPSFWTIKS</sequence>
<organism evidence="2 3">
    <name type="scientific">Gymnopilus dilepis</name>
    <dbReference type="NCBI Taxonomy" id="231916"/>
    <lineage>
        <taxon>Eukaryota</taxon>
        <taxon>Fungi</taxon>
        <taxon>Dikarya</taxon>
        <taxon>Basidiomycota</taxon>
        <taxon>Agaricomycotina</taxon>
        <taxon>Agaricomycetes</taxon>
        <taxon>Agaricomycetidae</taxon>
        <taxon>Agaricales</taxon>
        <taxon>Agaricineae</taxon>
        <taxon>Hymenogastraceae</taxon>
        <taxon>Gymnopilus</taxon>
    </lineage>
</organism>
<evidence type="ECO:0000256" key="1">
    <source>
        <dbReference type="SAM" id="MobiDB-lite"/>
    </source>
</evidence>
<dbReference type="Pfam" id="PF09692">
    <property type="entry name" value="Arb1"/>
    <property type="match status" value="1"/>
</dbReference>
<dbReference type="Proteomes" id="UP000284706">
    <property type="component" value="Unassembled WGS sequence"/>
</dbReference>
<name>A0A409VZD2_9AGAR</name>
<dbReference type="GO" id="GO:0031047">
    <property type="term" value="P:regulatory ncRNA-mediated gene silencing"/>
    <property type="evidence" value="ECO:0007669"/>
    <property type="project" value="InterPro"/>
</dbReference>
<dbReference type="STRING" id="231916.A0A409VZD2"/>
<proteinExistence type="predicted"/>
<protein>
    <submittedName>
        <fullName evidence="2">Uncharacterized protein</fullName>
    </submittedName>
</protein>
<dbReference type="InParanoid" id="A0A409VZD2"/>
<accession>A0A409VZD2</accession>
<feature type="region of interest" description="Disordered" evidence="1">
    <location>
        <begin position="188"/>
        <end position="226"/>
    </location>
</feature>
<dbReference type="GO" id="GO:0033167">
    <property type="term" value="C:ARC complex"/>
    <property type="evidence" value="ECO:0007669"/>
    <property type="project" value="InterPro"/>
</dbReference>
<comment type="caution">
    <text evidence="2">The sequence shown here is derived from an EMBL/GenBank/DDBJ whole genome shotgun (WGS) entry which is preliminary data.</text>
</comment>
<dbReference type="AlphaFoldDB" id="A0A409VZD2"/>
<evidence type="ECO:0000313" key="3">
    <source>
        <dbReference type="Proteomes" id="UP000284706"/>
    </source>
</evidence>
<evidence type="ECO:0000313" key="2">
    <source>
        <dbReference type="EMBL" id="PPQ71581.1"/>
    </source>
</evidence>
<dbReference type="InterPro" id="IPR018606">
    <property type="entry name" value="Arb1"/>
</dbReference>
<dbReference type="OrthoDB" id="435402at2759"/>